<feature type="chain" id="PRO_5043056224" description="SET domain-containing protein" evidence="1">
    <location>
        <begin position="24"/>
        <end position="442"/>
    </location>
</feature>
<sequence length="442" mass="49885">MGQGSVSWARVLLFGLLAPLSAADSSDGLAYEAIDKNPIFTSNSTQHAARTPLINGWWDSKICSGDFCVFTNRRLGKGRGLVAVTKLEEAQKLEQLENHFNNGENKYFDDPAPFTTTDIPYKGPSITATKTIRRGKPLMVWSPVLLVHKALFNQVPKKKERTRLLETAVSYLPDATRAIFNRQRIRPGDDTAHSHPRSIEDILLAHPFEIDLGHVNWQRVNDNDNDVDAHSKHYVNYPEVSAMQHDCRPNVATHLDNSFSLRATVARRVQQGEELTVSYIDPFLPREERTAWVKRYRGYGVPGGEEGGVHNGCPCKACTLDGASKGEKVVAGDERLEEILKLRAILRNHDSRNVDFPMIERFVKLCEEERLHIRFAEMYELAALNFNYLGDDKRAKKYAEYAVQAGIVEGGLDSNDAIAMRVMAKDVKGHYSYRFTLKRRGE</sequence>
<comment type="caution">
    <text evidence="3">The sequence shown here is derived from an EMBL/GenBank/DDBJ whole genome shotgun (WGS) entry which is preliminary data.</text>
</comment>
<dbReference type="CDD" id="cd20071">
    <property type="entry name" value="SET_SMYD"/>
    <property type="match status" value="1"/>
</dbReference>
<evidence type="ECO:0000259" key="2">
    <source>
        <dbReference type="PROSITE" id="PS50280"/>
    </source>
</evidence>
<reference evidence="3" key="1">
    <citation type="journal article" date="2023" name="Mol. Phylogenet. Evol.">
        <title>Genome-scale phylogeny and comparative genomics of the fungal order Sordariales.</title>
        <authorList>
            <person name="Hensen N."/>
            <person name="Bonometti L."/>
            <person name="Westerberg I."/>
            <person name="Brannstrom I.O."/>
            <person name="Guillou S."/>
            <person name="Cros-Aarteil S."/>
            <person name="Calhoun S."/>
            <person name="Haridas S."/>
            <person name="Kuo A."/>
            <person name="Mondo S."/>
            <person name="Pangilinan J."/>
            <person name="Riley R."/>
            <person name="LaButti K."/>
            <person name="Andreopoulos B."/>
            <person name="Lipzen A."/>
            <person name="Chen C."/>
            <person name="Yan M."/>
            <person name="Daum C."/>
            <person name="Ng V."/>
            <person name="Clum A."/>
            <person name="Steindorff A."/>
            <person name="Ohm R.A."/>
            <person name="Martin F."/>
            <person name="Silar P."/>
            <person name="Natvig D.O."/>
            <person name="Lalanne C."/>
            <person name="Gautier V."/>
            <person name="Ament-Velasquez S.L."/>
            <person name="Kruys A."/>
            <person name="Hutchinson M.I."/>
            <person name="Powell A.J."/>
            <person name="Barry K."/>
            <person name="Miller A.N."/>
            <person name="Grigoriev I.V."/>
            <person name="Debuchy R."/>
            <person name="Gladieux P."/>
            <person name="Hiltunen Thoren M."/>
            <person name="Johannesson H."/>
        </authorList>
    </citation>
    <scope>NUCLEOTIDE SEQUENCE</scope>
    <source>
        <strain evidence="3">CBS 141.50</strain>
    </source>
</reference>
<keyword evidence="1" id="KW-0732">Signal</keyword>
<evidence type="ECO:0000256" key="1">
    <source>
        <dbReference type="SAM" id="SignalP"/>
    </source>
</evidence>
<proteinExistence type="predicted"/>
<name>A0AAN6V1U7_9PEZI</name>
<dbReference type="EMBL" id="MU853589">
    <property type="protein sequence ID" value="KAK4143170.1"/>
    <property type="molecule type" value="Genomic_DNA"/>
</dbReference>
<evidence type="ECO:0000313" key="4">
    <source>
        <dbReference type="Proteomes" id="UP001302676"/>
    </source>
</evidence>
<dbReference type="Gene3D" id="2.170.270.10">
    <property type="entry name" value="SET domain"/>
    <property type="match status" value="1"/>
</dbReference>
<dbReference type="InterPro" id="IPR001214">
    <property type="entry name" value="SET_dom"/>
</dbReference>
<dbReference type="PANTHER" id="PTHR47332:SF6">
    <property type="entry name" value="SET DOMAIN-CONTAINING PROTEIN"/>
    <property type="match status" value="1"/>
</dbReference>
<keyword evidence="4" id="KW-1185">Reference proteome</keyword>
<dbReference type="AlphaFoldDB" id="A0AAN6V1U7"/>
<feature type="signal peptide" evidence="1">
    <location>
        <begin position="1"/>
        <end position="23"/>
    </location>
</feature>
<accession>A0AAN6V1U7</accession>
<dbReference type="InterPro" id="IPR046341">
    <property type="entry name" value="SET_dom_sf"/>
</dbReference>
<dbReference type="InterPro" id="IPR053185">
    <property type="entry name" value="SET_domain_protein"/>
</dbReference>
<reference evidence="3" key="2">
    <citation type="submission" date="2023-05" db="EMBL/GenBank/DDBJ databases">
        <authorList>
            <consortium name="Lawrence Berkeley National Laboratory"/>
            <person name="Steindorff A."/>
            <person name="Hensen N."/>
            <person name="Bonometti L."/>
            <person name="Westerberg I."/>
            <person name="Brannstrom I.O."/>
            <person name="Guillou S."/>
            <person name="Cros-Aarteil S."/>
            <person name="Calhoun S."/>
            <person name="Haridas S."/>
            <person name="Kuo A."/>
            <person name="Mondo S."/>
            <person name="Pangilinan J."/>
            <person name="Riley R."/>
            <person name="Labutti K."/>
            <person name="Andreopoulos B."/>
            <person name="Lipzen A."/>
            <person name="Chen C."/>
            <person name="Yanf M."/>
            <person name="Daum C."/>
            <person name="Ng V."/>
            <person name="Clum A."/>
            <person name="Ohm R."/>
            <person name="Martin F."/>
            <person name="Silar P."/>
            <person name="Natvig D."/>
            <person name="Lalanne C."/>
            <person name="Gautier V."/>
            <person name="Ament-Velasquez S.L."/>
            <person name="Kruys A."/>
            <person name="Hutchinson M.I."/>
            <person name="Powell A.J."/>
            <person name="Barry K."/>
            <person name="Miller A.N."/>
            <person name="Grigoriev I.V."/>
            <person name="Debuchy R."/>
            <person name="Gladieux P."/>
            <person name="Thoren M.H."/>
            <person name="Johannesson H."/>
        </authorList>
    </citation>
    <scope>NUCLEOTIDE SEQUENCE</scope>
    <source>
        <strain evidence="3">CBS 141.50</strain>
    </source>
</reference>
<dbReference type="SUPFAM" id="SSF82199">
    <property type="entry name" value="SET domain"/>
    <property type="match status" value="1"/>
</dbReference>
<feature type="domain" description="SET" evidence="2">
    <location>
        <begin position="60"/>
        <end position="280"/>
    </location>
</feature>
<protein>
    <recommendedName>
        <fullName evidence="2">SET domain-containing protein</fullName>
    </recommendedName>
</protein>
<dbReference type="GeneID" id="87817527"/>
<gene>
    <name evidence="3" type="ORF">C8A04DRAFT_29188</name>
</gene>
<dbReference type="Pfam" id="PF00856">
    <property type="entry name" value="SET"/>
    <property type="match status" value="1"/>
</dbReference>
<dbReference type="PROSITE" id="PS50280">
    <property type="entry name" value="SET"/>
    <property type="match status" value="1"/>
</dbReference>
<dbReference type="RefSeq" id="XP_062636541.1">
    <property type="nucleotide sequence ID" value="XM_062780914.1"/>
</dbReference>
<organism evidence="3 4">
    <name type="scientific">Dichotomopilus funicola</name>
    <dbReference type="NCBI Taxonomy" id="1934379"/>
    <lineage>
        <taxon>Eukaryota</taxon>
        <taxon>Fungi</taxon>
        <taxon>Dikarya</taxon>
        <taxon>Ascomycota</taxon>
        <taxon>Pezizomycotina</taxon>
        <taxon>Sordariomycetes</taxon>
        <taxon>Sordariomycetidae</taxon>
        <taxon>Sordariales</taxon>
        <taxon>Chaetomiaceae</taxon>
        <taxon>Dichotomopilus</taxon>
    </lineage>
</organism>
<dbReference type="Proteomes" id="UP001302676">
    <property type="component" value="Unassembled WGS sequence"/>
</dbReference>
<dbReference type="PANTHER" id="PTHR47332">
    <property type="entry name" value="SET DOMAIN-CONTAINING PROTEIN 5"/>
    <property type="match status" value="1"/>
</dbReference>
<evidence type="ECO:0000313" key="3">
    <source>
        <dbReference type="EMBL" id="KAK4143170.1"/>
    </source>
</evidence>